<dbReference type="Proteomes" id="UP001172155">
    <property type="component" value="Unassembled WGS sequence"/>
</dbReference>
<gene>
    <name evidence="1" type="ORF">B0T18DRAFT_327174</name>
</gene>
<dbReference type="PANTHER" id="PTHR37315:SF1">
    <property type="entry name" value="UPF0311 PROTEIN BLR7842"/>
    <property type="match status" value="1"/>
</dbReference>
<evidence type="ECO:0000313" key="1">
    <source>
        <dbReference type="EMBL" id="KAK0747089.1"/>
    </source>
</evidence>
<dbReference type="PANTHER" id="PTHR37315">
    <property type="entry name" value="UPF0311 PROTEIN BLR7842"/>
    <property type="match status" value="1"/>
</dbReference>
<name>A0AA40K5V7_9PEZI</name>
<accession>A0AA40K5V7</accession>
<sequence>MAIPNIERDFTMECDLHPSIPLGSGPGDTKYNWISFSGGVWNATWGKGTIEHGGHDYQFVLPDLSAKATTQYLLKTSDEVPAYIEIQSDGWIKGPLEVMQSLNNASTRDAVDPTSYYFRLMVTMNTGDERYTHVNTSLWVASARRMNGKVVYEAYIVS</sequence>
<keyword evidence="2" id="KW-1185">Reference proteome</keyword>
<protein>
    <submittedName>
        <fullName evidence="1">Uncharacterized protein</fullName>
    </submittedName>
</protein>
<dbReference type="AlphaFoldDB" id="A0AA40K5V7"/>
<comment type="caution">
    <text evidence="1">The sequence shown here is derived from an EMBL/GenBank/DDBJ whole genome shotgun (WGS) entry which is preliminary data.</text>
</comment>
<reference evidence="1" key="1">
    <citation type="submission" date="2023-06" db="EMBL/GenBank/DDBJ databases">
        <title>Genome-scale phylogeny and comparative genomics of the fungal order Sordariales.</title>
        <authorList>
            <consortium name="Lawrence Berkeley National Laboratory"/>
            <person name="Hensen N."/>
            <person name="Bonometti L."/>
            <person name="Westerberg I."/>
            <person name="Brannstrom I.O."/>
            <person name="Guillou S."/>
            <person name="Cros-Aarteil S."/>
            <person name="Calhoun S."/>
            <person name="Haridas S."/>
            <person name="Kuo A."/>
            <person name="Mondo S."/>
            <person name="Pangilinan J."/>
            <person name="Riley R."/>
            <person name="LaButti K."/>
            <person name="Andreopoulos B."/>
            <person name="Lipzen A."/>
            <person name="Chen C."/>
            <person name="Yanf M."/>
            <person name="Daum C."/>
            <person name="Ng V."/>
            <person name="Clum A."/>
            <person name="Steindorff A."/>
            <person name="Ohm R."/>
            <person name="Martin F."/>
            <person name="Silar P."/>
            <person name="Natvig D."/>
            <person name="Lalanne C."/>
            <person name="Gautier V."/>
            <person name="Ament-velasquez S.L."/>
            <person name="Kruys A."/>
            <person name="Hutchinson M.I."/>
            <person name="Powell A.J."/>
            <person name="Barry K."/>
            <person name="Miller A.N."/>
            <person name="Grigoriev I.V."/>
            <person name="Debuchy R."/>
            <person name="Gladieux P."/>
            <person name="Thoren M.H."/>
            <person name="Johannesson H."/>
        </authorList>
    </citation>
    <scope>NUCLEOTIDE SEQUENCE</scope>
    <source>
        <strain evidence="1">SMH3187-1</strain>
    </source>
</reference>
<dbReference type="Pfam" id="PF11578">
    <property type="entry name" value="DUF3237"/>
    <property type="match status" value="1"/>
</dbReference>
<dbReference type="Gene3D" id="2.40.160.20">
    <property type="match status" value="1"/>
</dbReference>
<organism evidence="1 2">
    <name type="scientific">Schizothecium vesticola</name>
    <dbReference type="NCBI Taxonomy" id="314040"/>
    <lineage>
        <taxon>Eukaryota</taxon>
        <taxon>Fungi</taxon>
        <taxon>Dikarya</taxon>
        <taxon>Ascomycota</taxon>
        <taxon>Pezizomycotina</taxon>
        <taxon>Sordariomycetes</taxon>
        <taxon>Sordariomycetidae</taxon>
        <taxon>Sordariales</taxon>
        <taxon>Schizotheciaceae</taxon>
        <taxon>Schizothecium</taxon>
    </lineage>
</organism>
<dbReference type="EMBL" id="JAUKUD010000004">
    <property type="protein sequence ID" value="KAK0747089.1"/>
    <property type="molecule type" value="Genomic_DNA"/>
</dbReference>
<proteinExistence type="predicted"/>
<dbReference type="InterPro" id="IPR020915">
    <property type="entry name" value="UPF0311"/>
</dbReference>
<evidence type="ECO:0000313" key="2">
    <source>
        <dbReference type="Proteomes" id="UP001172155"/>
    </source>
</evidence>